<evidence type="ECO:0000259" key="9">
    <source>
        <dbReference type="PROSITE" id="PS50928"/>
    </source>
</evidence>
<name>A0A286DSQ3_9ACTN</name>
<feature type="transmembrane region" description="Helical" evidence="7">
    <location>
        <begin position="184"/>
        <end position="207"/>
    </location>
</feature>
<dbReference type="GO" id="GO:0005886">
    <property type="term" value="C:plasma membrane"/>
    <property type="evidence" value="ECO:0007669"/>
    <property type="project" value="UniProtKB-SubCell"/>
</dbReference>
<evidence type="ECO:0000313" key="11">
    <source>
        <dbReference type="Proteomes" id="UP000219072"/>
    </source>
</evidence>
<evidence type="ECO:0000256" key="6">
    <source>
        <dbReference type="ARBA" id="ARBA00023136"/>
    </source>
</evidence>
<feature type="region of interest" description="Disordered" evidence="8">
    <location>
        <begin position="258"/>
        <end position="298"/>
    </location>
</feature>
<keyword evidence="6 7" id="KW-0472">Membrane</keyword>
<comment type="similarity">
    <text evidence="7">Belongs to the binding-protein-dependent transport system permease family.</text>
</comment>
<feature type="domain" description="ABC transmembrane type-1" evidence="9">
    <location>
        <begin position="57"/>
        <end position="237"/>
    </location>
</feature>
<feature type="transmembrane region" description="Helical" evidence="7">
    <location>
        <begin position="123"/>
        <end position="142"/>
    </location>
</feature>
<keyword evidence="11" id="KW-1185">Reference proteome</keyword>
<dbReference type="InterPro" id="IPR035906">
    <property type="entry name" value="MetI-like_sf"/>
</dbReference>
<feature type="transmembrane region" description="Helical" evidence="7">
    <location>
        <begin position="219"/>
        <end position="238"/>
    </location>
</feature>
<dbReference type="PROSITE" id="PS50928">
    <property type="entry name" value="ABC_TM1"/>
    <property type="match status" value="1"/>
</dbReference>
<dbReference type="Gene3D" id="1.10.3720.10">
    <property type="entry name" value="MetI-like"/>
    <property type="match status" value="1"/>
</dbReference>
<feature type="transmembrane region" description="Helical" evidence="7">
    <location>
        <begin position="5"/>
        <end position="25"/>
    </location>
</feature>
<feature type="compositionally biased region" description="Basic residues" evidence="8">
    <location>
        <begin position="264"/>
        <end position="276"/>
    </location>
</feature>
<evidence type="ECO:0000256" key="5">
    <source>
        <dbReference type="ARBA" id="ARBA00022989"/>
    </source>
</evidence>
<evidence type="ECO:0000256" key="4">
    <source>
        <dbReference type="ARBA" id="ARBA00022692"/>
    </source>
</evidence>
<gene>
    <name evidence="10" type="ORF">SAMN06297387_103325</name>
</gene>
<evidence type="ECO:0000256" key="3">
    <source>
        <dbReference type="ARBA" id="ARBA00022475"/>
    </source>
</evidence>
<proteinExistence type="inferred from homology"/>
<dbReference type="AlphaFoldDB" id="A0A286DSQ3"/>
<comment type="subcellular location">
    <subcellularLocation>
        <location evidence="1 7">Cell membrane</location>
        <topology evidence="1 7">Multi-pass membrane protein</topology>
    </subcellularLocation>
</comment>
<dbReference type="PANTHER" id="PTHR30151:SF0">
    <property type="entry name" value="ABC TRANSPORTER PERMEASE PROTEIN MJ0413-RELATED"/>
    <property type="match status" value="1"/>
</dbReference>
<keyword evidence="2 7" id="KW-0813">Transport</keyword>
<dbReference type="InterPro" id="IPR000515">
    <property type="entry name" value="MetI-like"/>
</dbReference>
<evidence type="ECO:0000256" key="1">
    <source>
        <dbReference type="ARBA" id="ARBA00004651"/>
    </source>
</evidence>
<dbReference type="RefSeq" id="WP_245880424.1">
    <property type="nucleotide sequence ID" value="NZ_OCNE01000003.1"/>
</dbReference>
<feature type="compositionally biased region" description="Low complexity" evidence="8">
    <location>
        <begin position="284"/>
        <end position="298"/>
    </location>
</feature>
<keyword evidence="3" id="KW-1003">Cell membrane</keyword>
<reference evidence="10 11" key="1">
    <citation type="submission" date="2017-09" db="EMBL/GenBank/DDBJ databases">
        <authorList>
            <person name="Ehlers B."/>
            <person name="Leendertz F.H."/>
        </authorList>
    </citation>
    <scope>NUCLEOTIDE SEQUENCE [LARGE SCALE GENOMIC DNA]</scope>
    <source>
        <strain evidence="10 11">CGMCC 4.7095</strain>
    </source>
</reference>
<feature type="transmembrane region" description="Helical" evidence="7">
    <location>
        <begin position="65"/>
        <end position="83"/>
    </location>
</feature>
<keyword evidence="5 7" id="KW-1133">Transmembrane helix</keyword>
<dbReference type="EMBL" id="OCNE01000003">
    <property type="protein sequence ID" value="SOD61717.1"/>
    <property type="molecule type" value="Genomic_DNA"/>
</dbReference>
<organism evidence="10 11">
    <name type="scientific">Streptomyces zhaozhouensis</name>
    <dbReference type="NCBI Taxonomy" id="1300267"/>
    <lineage>
        <taxon>Bacteria</taxon>
        <taxon>Bacillati</taxon>
        <taxon>Actinomycetota</taxon>
        <taxon>Actinomycetes</taxon>
        <taxon>Kitasatosporales</taxon>
        <taxon>Streptomycetaceae</taxon>
        <taxon>Streptomyces</taxon>
    </lineage>
</organism>
<dbReference type="Pfam" id="PF00528">
    <property type="entry name" value="BPD_transp_1"/>
    <property type="match status" value="1"/>
</dbReference>
<feature type="transmembrane region" description="Helical" evidence="7">
    <location>
        <begin position="95"/>
        <end position="117"/>
    </location>
</feature>
<sequence length="298" mass="32245">MNRRVLGFLLELALPVTVLVGYALWASRAQSFYFPPLDEIGRYFGELWLFDRVGSDLVPSLTRMSAGYLASVLVGVSVGLLLGMSRVLRTAAEPVVEFLRALPAPALIPFSLLLFGSGDSSKIFVIVLGAVWPILLNTIDGVRGVDSQQLDMARAYRIPLAARVWRIILPAAGPRIFAGMRTSLAIAIILMVVSEMVASSNGLGYFVLEQQRSFAIPEMWTGIILLGVLGYVLNWLFLRLERRVLAWHFGLKGLAGPATGGTRSARRSPFGKRRPHAPAPPAPAASSARSSASSDGEV</sequence>
<dbReference type="GO" id="GO:0055085">
    <property type="term" value="P:transmembrane transport"/>
    <property type="evidence" value="ECO:0007669"/>
    <property type="project" value="InterPro"/>
</dbReference>
<accession>A0A286DSQ3</accession>
<evidence type="ECO:0000313" key="10">
    <source>
        <dbReference type="EMBL" id="SOD61717.1"/>
    </source>
</evidence>
<dbReference type="Proteomes" id="UP000219072">
    <property type="component" value="Unassembled WGS sequence"/>
</dbReference>
<evidence type="ECO:0000256" key="7">
    <source>
        <dbReference type="RuleBase" id="RU363032"/>
    </source>
</evidence>
<dbReference type="PANTHER" id="PTHR30151">
    <property type="entry name" value="ALKANE SULFONATE ABC TRANSPORTER-RELATED, MEMBRANE SUBUNIT"/>
    <property type="match status" value="1"/>
</dbReference>
<keyword evidence="4 7" id="KW-0812">Transmembrane</keyword>
<evidence type="ECO:0000256" key="2">
    <source>
        <dbReference type="ARBA" id="ARBA00022448"/>
    </source>
</evidence>
<protein>
    <submittedName>
        <fullName evidence="10">ABC-type nitrate/sulfonate/bicarbonate transport system, permease component</fullName>
    </submittedName>
</protein>
<evidence type="ECO:0000256" key="8">
    <source>
        <dbReference type="SAM" id="MobiDB-lite"/>
    </source>
</evidence>
<dbReference type="SUPFAM" id="SSF161098">
    <property type="entry name" value="MetI-like"/>
    <property type="match status" value="1"/>
</dbReference>
<dbReference type="CDD" id="cd06261">
    <property type="entry name" value="TM_PBP2"/>
    <property type="match status" value="1"/>
</dbReference>